<keyword evidence="2" id="KW-1133">Transmembrane helix</keyword>
<dbReference type="Gene3D" id="6.10.250.2700">
    <property type="match status" value="1"/>
</dbReference>
<sequence>MTNTAVKQKPHKDSVDVRFAKVETTLPFLATKAELKEEIANVRADIANVRIEVTSVRTELKQDIADVRADIANVRAELKEDISKVRTELKQDIADVKDAINIQTKWFMGIIITIILSVFGSTIGILLKLSSH</sequence>
<dbReference type="Gene3D" id="1.20.5.170">
    <property type="match status" value="1"/>
</dbReference>
<keyword evidence="2" id="KW-0472">Membrane</keyword>
<name>A0A424FM15_9HYPH</name>
<evidence type="ECO:0000313" key="3">
    <source>
        <dbReference type="EMBL" id="RPD37178.1"/>
    </source>
</evidence>
<accession>A0A424FM15</accession>
<dbReference type="Proteomes" id="UP000236895">
    <property type="component" value="Unassembled WGS sequence"/>
</dbReference>
<keyword evidence="2" id="KW-0812">Transmembrane</keyword>
<organism evidence="3 4">
    <name type="scientific">Candidatus Liberibacter solanacearum</name>
    <dbReference type="NCBI Taxonomy" id="556287"/>
    <lineage>
        <taxon>Bacteria</taxon>
        <taxon>Pseudomonadati</taxon>
        <taxon>Pseudomonadota</taxon>
        <taxon>Alphaproteobacteria</taxon>
        <taxon>Hyphomicrobiales</taxon>
        <taxon>Rhizobiaceae</taxon>
        <taxon>Liberibacter</taxon>
    </lineage>
</organism>
<evidence type="ECO:0008006" key="5">
    <source>
        <dbReference type="Google" id="ProtNLM"/>
    </source>
</evidence>
<evidence type="ECO:0000313" key="4">
    <source>
        <dbReference type="Proteomes" id="UP000236895"/>
    </source>
</evidence>
<evidence type="ECO:0000256" key="2">
    <source>
        <dbReference type="SAM" id="Phobius"/>
    </source>
</evidence>
<proteinExistence type="predicted"/>
<dbReference type="EMBL" id="PKRU02000021">
    <property type="protein sequence ID" value="RPD37178.1"/>
    <property type="molecule type" value="Genomic_DNA"/>
</dbReference>
<evidence type="ECO:0000256" key="1">
    <source>
        <dbReference type="SAM" id="Coils"/>
    </source>
</evidence>
<gene>
    <name evidence="3" type="ORF">C0030_003675</name>
</gene>
<feature type="transmembrane region" description="Helical" evidence="2">
    <location>
        <begin position="106"/>
        <end position="127"/>
    </location>
</feature>
<dbReference type="AlphaFoldDB" id="A0A424FM15"/>
<feature type="coiled-coil region" evidence="1">
    <location>
        <begin position="32"/>
        <end position="95"/>
    </location>
</feature>
<dbReference type="SUPFAM" id="SSF58100">
    <property type="entry name" value="Bacterial hemolysins"/>
    <property type="match status" value="1"/>
</dbReference>
<reference evidence="3 4" key="1">
    <citation type="submission" date="2018-11" db="EMBL/GenBank/DDBJ databases">
        <title>Genome Analysis of Haplotype D of Candidatus Liberibacter Solanacearum.</title>
        <authorList>
            <person name="Katsir L."/>
            <person name="Ruan Z."/>
            <person name="Santos Garcia D."/>
            <person name="Piasezky A."/>
            <person name="Jiang J."/>
            <person name="Sela N."/>
            <person name="Freilich S."/>
            <person name="Bahar O."/>
        </authorList>
    </citation>
    <scope>NUCLEOTIDE SEQUENCE [LARGE SCALE GENOMIC DNA]</scope>
    <source>
        <strain evidence="4">haplotype D1</strain>
    </source>
</reference>
<dbReference type="RefSeq" id="WP_103847250.1">
    <property type="nucleotide sequence ID" value="NZ_PKRU02000021.1"/>
</dbReference>
<comment type="caution">
    <text evidence="3">The sequence shown here is derived from an EMBL/GenBank/DDBJ whole genome shotgun (WGS) entry which is preliminary data.</text>
</comment>
<keyword evidence="1" id="KW-0175">Coiled coil</keyword>
<protein>
    <recommendedName>
        <fullName evidence="5">DUF1640 domain-containing protein</fullName>
    </recommendedName>
</protein>